<comment type="caution">
    <text evidence="12">The sequence shown here is derived from an EMBL/GenBank/DDBJ whole genome shotgun (WGS) entry which is preliminary data.</text>
</comment>
<evidence type="ECO:0000259" key="11">
    <source>
        <dbReference type="Pfam" id="PF22640"/>
    </source>
</evidence>
<comment type="similarity">
    <text evidence="1 8">Belongs to the mannose-6-phosphate isomerase type 2 family.</text>
</comment>
<sequence length="472" mass="52176">MKIIPAIMSGGAGARLWPVSRETHPKPFIRLADGKSLLQHAFLRAAALPDVVEVLTITNRGLFFKTEDEYRELLDIPRLGCTYLLEPLGRDTAAATAIVSLHVQQVYGDDAIITLFPADHMIRDLEAFRAAAVKAIALADAGRLVTFGIAPQYPETGYGYIEADGEDVIRFVEKPDLARAKEYVASGHFYWNSGMFCFSAGTMTKLMEEHCPDILEQSRKSLLAARQSQVASGTRVDLDEENFSQVPKKSIDYAVLEKAANVAVVGCDIGWSDIGSWNALADLTGPDDHGNRINGDTVLYEAENCYVQSSDRLVGAVGVKDLIIVDSADAVLVAHKDQAQNVKRLFSQLKDTGHEAHSLHRTVHRPWGTYTVLEEGERFKIKRIEVKPGASLSLQMHYHRSEHWVVVSGTAKVVNGDNELILATNESTYIPCGNRHRLENPGIMPLVMIEVQSGDYLGEDDIVRFEDVYGRK</sequence>
<dbReference type="InterPro" id="IPR006375">
    <property type="entry name" value="Man1P_GuaTrfase/Man6P_Isoase"/>
</dbReference>
<keyword evidence="13" id="KW-1185">Reference proteome</keyword>
<dbReference type="RefSeq" id="WP_068879597.1">
    <property type="nucleotide sequence ID" value="NZ_LNTU01000001.1"/>
</dbReference>
<evidence type="ECO:0000259" key="9">
    <source>
        <dbReference type="Pfam" id="PF00483"/>
    </source>
</evidence>
<evidence type="ECO:0000256" key="3">
    <source>
        <dbReference type="ARBA" id="ARBA00022679"/>
    </source>
</evidence>
<dbReference type="InterPro" id="IPR005835">
    <property type="entry name" value="NTP_transferase_dom"/>
</dbReference>
<dbReference type="Gene3D" id="3.90.550.10">
    <property type="entry name" value="Spore Coat Polysaccharide Biosynthesis Protein SpsA, Chain A"/>
    <property type="match status" value="1"/>
</dbReference>
<dbReference type="EC" id="2.7.7.13" evidence="2"/>
<proteinExistence type="inferred from homology"/>
<feature type="domain" description="MannoseP isomerase/GMP-like beta-helix" evidence="11">
    <location>
        <begin position="296"/>
        <end position="349"/>
    </location>
</feature>
<organism evidence="12 13">
    <name type="scientific">Paramesorhizobium deserti</name>
    <dbReference type="NCBI Taxonomy" id="1494590"/>
    <lineage>
        <taxon>Bacteria</taxon>
        <taxon>Pseudomonadati</taxon>
        <taxon>Pseudomonadota</taxon>
        <taxon>Alphaproteobacteria</taxon>
        <taxon>Hyphomicrobiales</taxon>
        <taxon>Phyllobacteriaceae</taxon>
        <taxon>Paramesorhizobium</taxon>
    </lineage>
</organism>
<dbReference type="Pfam" id="PF01050">
    <property type="entry name" value="MannoseP_isomer"/>
    <property type="match status" value="1"/>
</dbReference>
<evidence type="ECO:0000256" key="2">
    <source>
        <dbReference type="ARBA" id="ARBA00012387"/>
    </source>
</evidence>
<dbReference type="STRING" id="1494590.ATN84_00540"/>
<evidence type="ECO:0000256" key="5">
    <source>
        <dbReference type="ARBA" id="ARBA00022741"/>
    </source>
</evidence>
<evidence type="ECO:0000256" key="7">
    <source>
        <dbReference type="ARBA" id="ARBA00047343"/>
    </source>
</evidence>
<dbReference type="Pfam" id="PF22640">
    <property type="entry name" value="ManC_GMP_beta-helix"/>
    <property type="match status" value="1"/>
</dbReference>
<dbReference type="NCBIfam" id="TIGR01479">
    <property type="entry name" value="GMP_PMI"/>
    <property type="match status" value="1"/>
</dbReference>
<dbReference type="CDD" id="cd02509">
    <property type="entry name" value="GDP-M1P_Guanylyltransferase"/>
    <property type="match status" value="1"/>
</dbReference>
<evidence type="ECO:0000256" key="8">
    <source>
        <dbReference type="RuleBase" id="RU004190"/>
    </source>
</evidence>
<dbReference type="CDD" id="cd02213">
    <property type="entry name" value="cupin_PMI_typeII_C"/>
    <property type="match status" value="1"/>
</dbReference>
<dbReference type="InterPro" id="IPR014710">
    <property type="entry name" value="RmlC-like_jellyroll"/>
</dbReference>
<accession>A0A135HYQ9</accession>
<dbReference type="InterPro" id="IPR029044">
    <property type="entry name" value="Nucleotide-diphossugar_trans"/>
</dbReference>
<dbReference type="GO" id="GO:0000271">
    <property type="term" value="P:polysaccharide biosynthetic process"/>
    <property type="evidence" value="ECO:0007669"/>
    <property type="project" value="InterPro"/>
</dbReference>
<evidence type="ECO:0000313" key="12">
    <source>
        <dbReference type="EMBL" id="KXF78327.1"/>
    </source>
</evidence>
<dbReference type="Pfam" id="PF00483">
    <property type="entry name" value="NTP_transferase"/>
    <property type="match status" value="1"/>
</dbReference>
<feature type="domain" description="Nucleotidyl transferase" evidence="9">
    <location>
        <begin position="6"/>
        <end position="283"/>
    </location>
</feature>
<dbReference type="InterPro" id="IPR001538">
    <property type="entry name" value="Man6P_isomerase-2_C"/>
</dbReference>
<protein>
    <recommendedName>
        <fullName evidence="2">mannose-1-phosphate guanylyltransferase</fullName>
        <ecNumber evidence="2">2.7.7.13</ecNumber>
    </recommendedName>
</protein>
<dbReference type="InterPro" id="IPR054566">
    <property type="entry name" value="ManC/GMP-like_b-helix"/>
</dbReference>
<dbReference type="InterPro" id="IPR051161">
    <property type="entry name" value="Mannose-6P_isomerase_type2"/>
</dbReference>
<dbReference type="PANTHER" id="PTHR46390:SF1">
    <property type="entry name" value="MANNOSE-1-PHOSPHATE GUANYLYLTRANSFERASE"/>
    <property type="match status" value="1"/>
</dbReference>
<dbReference type="InterPro" id="IPR049577">
    <property type="entry name" value="GMPP_N"/>
</dbReference>
<keyword evidence="3 12" id="KW-0808">Transferase</keyword>
<dbReference type="AlphaFoldDB" id="A0A135HYQ9"/>
<dbReference type="EMBL" id="LNTU01000001">
    <property type="protein sequence ID" value="KXF78327.1"/>
    <property type="molecule type" value="Genomic_DNA"/>
</dbReference>
<dbReference type="SUPFAM" id="SSF53448">
    <property type="entry name" value="Nucleotide-diphospho-sugar transferases"/>
    <property type="match status" value="1"/>
</dbReference>
<reference evidence="12 13" key="1">
    <citation type="submission" date="2015-11" db="EMBL/GenBank/DDBJ databases">
        <title>Draft genome sequence of Paramesorhizobium deserti A-3-E, a strain highly resistant to diverse beta-lactam antibiotics.</title>
        <authorList>
            <person name="Lv R."/>
            <person name="Yang X."/>
            <person name="Fang N."/>
            <person name="Guo J."/>
            <person name="Luo X."/>
            <person name="Peng F."/>
            <person name="Yang R."/>
            <person name="Cui Y."/>
            <person name="Fang C."/>
            <person name="Song Y."/>
        </authorList>
    </citation>
    <scope>NUCLEOTIDE SEQUENCE [LARGE SCALE GENOMIC DNA]</scope>
    <source>
        <strain evidence="12 13">A-3-E</strain>
    </source>
</reference>
<evidence type="ECO:0000256" key="6">
    <source>
        <dbReference type="ARBA" id="ARBA00023134"/>
    </source>
</evidence>
<dbReference type="GO" id="GO:0009298">
    <property type="term" value="P:GDP-mannose biosynthetic process"/>
    <property type="evidence" value="ECO:0007669"/>
    <property type="project" value="TreeGrafter"/>
</dbReference>
<evidence type="ECO:0000259" key="10">
    <source>
        <dbReference type="Pfam" id="PF01050"/>
    </source>
</evidence>
<dbReference type="Proteomes" id="UP000070107">
    <property type="component" value="Unassembled WGS sequence"/>
</dbReference>
<name>A0A135HYQ9_9HYPH</name>
<dbReference type="SUPFAM" id="SSF51182">
    <property type="entry name" value="RmlC-like cupins"/>
    <property type="match status" value="1"/>
</dbReference>
<evidence type="ECO:0000313" key="13">
    <source>
        <dbReference type="Proteomes" id="UP000070107"/>
    </source>
</evidence>
<gene>
    <name evidence="12" type="primary">cpsB</name>
    <name evidence="12" type="ORF">ATN84_00540</name>
</gene>
<keyword evidence="4 12" id="KW-0548">Nucleotidyltransferase</keyword>
<evidence type="ECO:0000256" key="1">
    <source>
        <dbReference type="ARBA" id="ARBA00006115"/>
    </source>
</evidence>
<dbReference type="PANTHER" id="PTHR46390">
    <property type="entry name" value="MANNOSE-1-PHOSPHATE GUANYLYLTRANSFERASE"/>
    <property type="match status" value="1"/>
</dbReference>
<keyword evidence="6" id="KW-0342">GTP-binding</keyword>
<dbReference type="OrthoDB" id="9806359at2"/>
<evidence type="ECO:0000256" key="4">
    <source>
        <dbReference type="ARBA" id="ARBA00022695"/>
    </source>
</evidence>
<dbReference type="InterPro" id="IPR011051">
    <property type="entry name" value="RmlC_Cupin_sf"/>
</dbReference>
<comment type="catalytic activity">
    <reaction evidence="7">
        <text>alpha-D-mannose 1-phosphate + GTP + H(+) = GDP-alpha-D-mannose + diphosphate</text>
        <dbReference type="Rhea" id="RHEA:15229"/>
        <dbReference type="ChEBI" id="CHEBI:15378"/>
        <dbReference type="ChEBI" id="CHEBI:33019"/>
        <dbReference type="ChEBI" id="CHEBI:37565"/>
        <dbReference type="ChEBI" id="CHEBI:57527"/>
        <dbReference type="ChEBI" id="CHEBI:58409"/>
        <dbReference type="EC" id="2.7.7.13"/>
    </reaction>
</comment>
<dbReference type="GO" id="GO:0004475">
    <property type="term" value="F:mannose-1-phosphate guanylyltransferase (GTP) activity"/>
    <property type="evidence" value="ECO:0007669"/>
    <property type="project" value="UniProtKB-EC"/>
</dbReference>
<dbReference type="FunFam" id="2.60.120.10:FF:000032">
    <property type="entry name" value="Mannose-1-phosphate guanylyltransferase/mannose-6-phosphate isomerase"/>
    <property type="match status" value="1"/>
</dbReference>
<keyword evidence="5" id="KW-0547">Nucleotide-binding</keyword>
<dbReference type="Gene3D" id="2.60.120.10">
    <property type="entry name" value="Jelly Rolls"/>
    <property type="match status" value="1"/>
</dbReference>
<feature type="domain" description="Mannose-6-phosphate isomerase type II C-terminal" evidence="10">
    <location>
        <begin position="353"/>
        <end position="467"/>
    </location>
</feature>
<dbReference type="GO" id="GO:0005525">
    <property type="term" value="F:GTP binding"/>
    <property type="evidence" value="ECO:0007669"/>
    <property type="project" value="UniProtKB-KW"/>
</dbReference>
<dbReference type="FunFam" id="3.90.550.10:FF:000046">
    <property type="entry name" value="Mannose-1-phosphate guanylyltransferase (GDP)"/>
    <property type="match status" value="1"/>
</dbReference>